<keyword evidence="5" id="KW-0479">Metal-binding</keyword>
<dbReference type="Pfam" id="PF01223">
    <property type="entry name" value="Endonuclease_NS"/>
    <property type="match status" value="1"/>
</dbReference>
<proteinExistence type="inferred from homology"/>
<dbReference type="InterPro" id="IPR044929">
    <property type="entry name" value="DNA/RNA_non-sp_Endonuclease_sf"/>
</dbReference>
<dbReference type="CDD" id="cd00091">
    <property type="entry name" value="NUC"/>
    <property type="match status" value="1"/>
</dbReference>
<keyword evidence="3" id="KW-0378">Hydrolase</keyword>
<evidence type="ECO:0000259" key="7">
    <source>
        <dbReference type="SMART" id="SM00892"/>
    </source>
</evidence>
<feature type="chain" id="PRO_5025464192" evidence="6">
    <location>
        <begin position="19"/>
        <end position="418"/>
    </location>
</feature>
<dbReference type="SMART" id="SM00892">
    <property type="entry name" value="Endonuclease_NS"/>
    <property type="match status" value="1"/>
</dbReference>
<comment type="similarity">
    <text evidence="1">Belongs to the DNA/RNA non-specific endonuclease family.</text>
</comment>
<organism evidence="8">
    <name type="scientific">Phlebotomus kandelakii</name>
    <dbReference type="NCBI Taxonomy" id="1109342"/>
    <lineage>
        <taxon>Eukaryota</taxon>
        <taxon>Metazoa</taxon>
        <taxon>Ecdysozoa</taxon>
        <taxon>Arthropoda</taxon>
        <taxon>Hexapoda</taxon>
        <taxon>Insecta</taxon>
        <taxon>Pterygota</taxon>
        <taxon>Neoptera</taxon>
        <taxon>Endopterygota</taxon>
        <taxon>Diptera</taxon>
        <taxon>Nematocera</taxon>
        <taxon>Psychodoidea</taxon>
        <taxon>Psychodidae</taxon>
        <taxon>Phlebotomus</taxon>
        <taxon>Larroussius</taxon>
    </lineage>
</organism>
<dbReference type="GO" id="GO:0000014">
    <property type="term" value="F:single-stranded DNA endodeoxyribonuclease activity"/>
    <property type="evidence" value="ECO:0007669"/>
    <property type="project" value="TreeGrafter"/>
</dbReference>
<dbReference type="PANTHER" id="PTHR13966:SF19">
    <property type="entry name" value="NUCLEASE EXOG, MITOCHONDRIAL"/>
    <property type="match status" value="1"/>
</dbReference>
<dbReference type="GO" id="GO:0046872">
    <property type="term" value="F:metal ion binding"/>
    <property type="evidence" value="ECO:0007669"/>
    <property type="project" value="UniProtKB-KW"/>
</dbReference>
<evidence type="ECO:0000256" key="4">
    <source>
        <dbReference type="PIRSR" id="PIRSR640255-1"/>
    </source>
</evidence>
<evidence type="ECO:0000313" key="8">
    <source>
        <dbReference type="EMBL" id="NBJ58109.1"/>
    </source>
</evidence>
<dbReference type="GO" id="GO:0006309">
    <property type="term" value="P:apoptotic DNA fragmentation"/>
    <property type="evidence" value="ECO:0007669"/>
    <property type="project" value="TreeGrafter"/>
</dbReference>
<evidence type="ECO:0000256" key="6">
    <source>
        <dbReference type="SAM" id="SignalP"/>
    </source>
</evidence>
<evidence type="ECO:0000256" key="1">
    <source>
        <dbReference type="ARBA" id="ARBA00010052"/>
    </source>
</evidence>
<dbReference type="InterPro" id="IPR044925">
    <property type="entry name" value="His-Me_finger_sf"/>
</dbReference>
<dbReference type="InterPro" id="IPR040255">
    <property type="entry name" value="Non-specific_endonuclease"/>
</dbReference>
<feature type="binding site" evidence="5">
    <location>
        <position position="273"/>
    </location>
    <ligand>
        <name>Mg(2+)</name>
        <dbReference type="ChEBI" id="CHEBI:18420"/>
        <note>catalytic</note>
    </ligand>
</feature>
<keyword evidence="3" id="KW-0255">Endonuclease</keyword>
<dbReference type="GO" id="GO:0004521">
    <property type="term" value="F:RNA endonuclease activity"/>
    <property type="evidence" value="ECO:0007669"/>
    <property type="project" value="TreeGrafter"/>
</dbReference>
<dbReference type="GO" id="GO:0005743">
    <property type="term" value="C:mitochondrial inner membrane"/>
    <property type="evidence" value="ECO:0007669"/>
    <property type="project" value="TreeGrafter"/>
</dbReference>
<dbReference type="PANTHER" id="PTHR13966">
    <property type="entry name" value="ENDONUCLEASE RELATED"/>
    <property type="match status" value="1"/>
</dbReference>
<dbReference type="Gene3D" id="3.40.570.10">
    <property type="entry name" value="Extracellular Endonuclease, subunit A"/>
    <property type="match status" value="1"/>
</dbReference>
<reference evidence="8" key="1">
    <citation type="submission" date="2019-10" db="EMBL/GenBank/DDBJ databases">
        <title>Short sand fly seasons in Tbilisi, Georgia, hinder development of host immunity to saliva of the visceral leishmaniasis vector Phlebotomus kandelakii.</title>
        <authorList>
            <person name="Oliveira F."/>
            <person name="Giorgobiani E."/>
            <person name="Guimaraes-Costa A.B."/>
            <person name="Abdeladhim M."/>
            <person name="Oristian J."/>
            <person name="Tskhvaradze L."/>
            <person name="Tsertsvadze N."/>
            <person name="Zakalashvili M."/>
            <person name="Valenzuela J.G."/>
            <person name="Kamhawi S."/>
        </authorList>
    </citation>
    <scope>NUCLEOTIDE SEQUENCE</scope>
    <source>
        <strain evidence="8">Wild-capture in Tbilisi</strain>
        <tissue evidence="8">Salivary glands</tissue>
    </source>
</reference>
<feature type="domain" description="DNA/RNA non-specific endonuclease/pyrophosphatase/phosphodiesterase" evidence="7">
    <location>
        <begin position="154"/>
        <end position="401"/>
    </location>
</feature>
<accession>A0A6B2E4U1</accession>
<evidence type="ECO:0000256" key="3">
    <source>
        <dbReference type="ARBA" id="ARBA00022759"/>
    </source>
</evidence>
<protein>
    <submittedName>
        <fullName evidence="8">Putative alkaline nuclease</fullName>
    </submittedName>
</protein>
<feature type="active site" description="Proton acceptor" evidence="4">
    <location>
        <position position="243"/>
    </location>
</feature>
<dbReference type="EMBL" id="GIFK01000406">
    <property type="protein sequence ID" value="NBJ58109.1"/>
    <property type="molecule type" value="Transcribed_RNA"/>
</dbReference>
<dbReference type="InterPro" id="IPR001604">
    <property type="entry name" value="Endo_G_ENPP1-like_dom"/>
</dbReference>
<keyword evidence="2" id="KW-0540">Nuclease</keyword>
<dbReference type="FunFam" id="3.40.570.10:FF:000007">
    <property type="entry name" value="Alkaline nuclease"/>
    <property type="match status" value="1"/>
</dbReference>
<dbReference type="GO" id="GO:0003676">
    <property type="term" value="F:nucleic acid binding"/>
    <property type="evidence" value="ECO:0007669"/>
    <property type="project" value="InterPro"/>
</dbReference>
<name>A0A6B2E4U1_9DIPT</name>
<evidence type="ECO:0000256" key="5">
    <source>
        <dbReference type="PIRSR" id="PIRSR640255-2"/>
    </source>
</evidence>
<keyword evidence="6" id="KW-0732">Signal</keyword>
<sequence length="418" mass="47635">MKVLHFVSLLSLWQLSGARVATTYHHVISQFMEPCEIRVSGGLGEPQPLILNNDATDFVEPKDSTGIVRLNPGDSISLYCTNGFDNPQRTESLLNATCSTGSAFVINKNQMKEMVFSDIFCKSYPYHTARKSERTCANGEAVEIEVGFEVESKFIELYHICHDDIRESTLYVTHFMGPGNEGYQRSFPRPSWLSSGFFNGKDANGLYTNVNQNAMVAQILGSQELADKFIQPTNTEIFLARGHLAAKVDFIFGVQQRATFWMMNVAPQWQKFNAGNWERVESSVRRMVFQRNTNLELYTGTHGVLTLPDINGEQQEIYLHFDENNNGQIPVPKLYYRVLYERSTKRGIVLIGVNNIHITMEEIESQSYIVCEDVADKIDWINWDRFNLILGYSYACDVNEFKEVVGHLPNIEVNNLFI</sequence>
<dbReference type="SUPFAM" id="SSF54060">
    <property type="entry name" value="His-Me finger endonucleases"/>
    <property type="match status" value="1"/>
</dbReference>
<dbReference type="GO" id="GO:0005634">
    <property type="term" value="C:nucleus"/>
    <property type="evidence" value="ECO:0007669"/>
    <property type="project" value="TreeGrafter"/>
</dbReference>
<feature type="signal peptide" evidence="6">
    <location>
        <begin position="1"/>
        <end position="18"/>
    </location>
</feature>
<evidence type="ECO:0000256" key="2">
    <source>
        <dbReference type="ARBA" id="ARBA00022722"/>
    </source>
</evidence>
<dbReference type="AlphaFoldDB" id="A0A6B2E4U1"/>